<keyword evidence="3" id="KW-1185">Reference proteome</keyword>
<reference evidence="2 3" key="1">
    <citation type="submission" date="2019-08" db="EMBL/GenBank/DDBJ databases">
        <title>Whole genome of Aphis craccivora.</title>
        <authorList>
            <person name="Voronova N.V."/>
            <person name="Shulinski R.S."/>
            <person name="Bandarenka Y.V."/>
            <person name="Zhorov D.G."/>
            <person name="Warner D."/>
        </authorList>
    </citation>
    <scope>NUCLEOTIDE SEQUENCE [LARGE SCALE GENOMIC DNA]</scope>
    <source>
        <strain evidence="2">180601</strain>
        <tissue evidence="2">Whole Body</tissue>
    </source>
</reference>
<accession>A0A6G0VRG8</accession>
<evidence type="ECO:0000313" key="2">
    <source>
        <dbReference type="EMBL" id="KAF0706579.1"/>
    </source>
</evidence>
<keyword evidence="1" id="KW-1133">Transmembrane helix</keyword>
<comment type="caution">
    <text evidence="2">The sequence shown here is derived from an EMBL/GenBank/DDBJ whole genome shotgun (WGS) entry which is preliminary data.</text>
</comment>
<protein>
    <recommendedName>
        <fullName evidence="4">Gustatory receptor</fullName>
    </recommendedName>
</protein>
<keyword evidence="1" id="KW-0812">Transmembrane</keyword>
<feature type="transmembrane region" description="Helical" evidence="1">
    <location>
        <begin position="44"/>
        <end position="62"/>
    </location>
</feature>
<name>A0A6G0VRG8_APHCR</name>
<feature type="transmembrane region" description="Helical" evidence="1">
    <location>
        <begin position="74"/>
        <end position="95"/>
    </location>
</feature>
<dbReference type="OrthoDB" id="6626641at2759"/>
<dbReference type="Proteomes" id="UP000478052">
    <property type="component" value="Unassembled WGS sequence"/>
</dbReference>
<proteinExistence type="predicted"/>
<dbReference type="AlphaFoldDB" id="A0A6G0VRG8"/>
<sequence length="103" mass="12049">MTTIFLVTLKPILILSKCIGLIDISYTVEPTGLLVRNMNSTFPTILEILRMIVLLISTYLYLHMFYPMMNIIQVIDTIQFWIIIIAARLSTIWTIRYVSIYLF</sequence>
<evidence type="ECO:0008006" key="4">
    <source>
        <dbReference type="Google" id="ProtNLM"/>
    </source>
</evidence>
<gene>
    <name evidence="2" type="ORF">FWK35_00038122</name>
</gene>
<evidence type="ECO:0000313" key="3">
    <source>
        <dbReference type="Proteomes" id="UP000478052"/>
    </source>
</evidence>
<keyword evidence="1" id="KW-0472">Membrane</keyword>
<evidence type="ECO:0000256" key="1">
    <source>
        <dbReference type="SAM" id="Phobius"/>
    </source>
</evidence>
<organism evidence="2 3">
    <name type="scientific">Aphis craccivora</name>
    <name type="common">Cowpea aphid</name>
    <dbReference type="NCBI Taxonomy" id="307492"/>
    <lineage>
        <taxon>Eukaryota</taxon>
        <taxon>Metazoa</taxon>
        <taxon>Ecdysozoa</taxon>
        <taxon>Arthropoda</taxon>
        <taxon>Hexapoda</taxon>
        <taxon>Insecta</taxon>
        <taxon>Pterygota</taxon>
        <taxon>Neoptera</taxon>
        <taxon>Paraneoptera</taxon>
        <taxon>Hemiptera</taxon>
        <taxon>Sternorrhyncha</taxon>
        <taxon>Aphidomorpha</taxon>
        <taxon>Aphidoidea</taxon>
        <taxon>Aphididae</taxon>
        <taxon>Aphidini</taxon>
        <taxon>Aphis</taxon>
        <taxon>Aphis</taxon>
    </lineage>
</organism>
<dbReference type="EMBL" id="VUJU01012865">
    <property type="protein sequence ID" value="KAF0706579.1"/>
    <property type="molecule type" value="Genomic_DNA"/>
</dbReference>